<organism evidence="1 2">
    <name type="scientific">Anoxybacterium hadale</name>
    <dbReference type="NCBI Taxonomy" id="3408580"/>
    <lineage>
        <taxon>Bacteria</taxon>
        <taxon>Bacillati</taxon>
        <taxon>Bacillota</taxon>
        <taxon>Clostridia</taxon>
        <taxon>Peptostreptococcales</taxon>
        <taxon>Anaerovoracaceae</taxon>
        <taxon>Anoxybacterium</taxon>
    </lineage>
</organism>
<name>A0ACD1A8W2_9FIRM</name>
<sequence>MAIKPVKVSQLNGYIKRILQSDPLLGNVSVIGEVSNLKHHSTGHVYFTMKDENSKINCFLASEYLRDLRYELADGIEIIASGYIFLYERGGTYSLNVRDIAVEGLGNLTAAFEKLKQKLSGEGLFDDKYKKPIPYFPNKIAVITSETGAAVRDIIKIIKSRNNIVDILVYPCLVQGPGAAADIAKSIQDVNRLFPETDTIIVGRGGGSMEELWAFNEEIVARSIFASKIPVISAVGHETDFTISDFVADKRAETPTAAAQMAVPDINALKAYVEGEKDSLVHVMERLIKYMELRVASHNIGALSVSLNHRLLYSAMNAEALFKDMGGALDSRLKDWANRLEMAKSGLDALNPKNIMDRGYAAILNGEGKMTGTAGSFLTGDDLTAVMKDGSIQCRVFDVRRNQNGKTREKDEL</sequence>
<accession>A0ACD1A8W2</accession>
<dbReference type="Proteomes" id="UP000594014">
    <property type="component" value="Chromosome"/>
</dbReference>
<protein>
    <submittedName>
        <fullName evidence="1">Exodeoxyribonuclease VII large subunit</fullName>
    </submittedName>
</protein>
<evidence type="ECO:0000313" key="2">
    <source>
        <dbReference type="Proteomes" id="UP000594014"/>
    </source>
</evidence>
<keyword evidence="2" id="KW-1185">Reference proteome</keyword>
<proteinExistence type="predicted"/>
<dbReference type="EMBL" id="CP042469">
    <property type="protein sequence ID" value="QOX62745.1"/>
    <property type="molecule type" value="Genomic_DNA"/>
</dbReference>
<gene>
    <name evidence="1" type="ORF">FRZ06_04980</name>
</gene>
<reference evidence="1" key="1">
    <citation type="submission" date="2019-08" db="EMBL/GenBank/DDBJ databases">
        <title>Genome sequence of Clostridiales bacterium MT110.</title>
        <authorList>
            <person name="Cao J."/>
        </authorList>
    </citation>
    <scope>NUCLEOTIDE SEQUENCE</scope>
    <source>
        <strain evidence="1">MT110</strain>
    </source>
</reference>
<evidence type="ECO:0000313" key="1">
    <source>
        <dbReference type="EMBL" id="QOX62745.1"/>
    </source>
</evidence>